<dbReference type="VEuPathDB" id="FungiDB:KRP23_8752"/>
<dbReference type="Proteomes" id="UP000005238">
    <property type="component" value="Unassembled WGS sequence"/>
</dbReference>
<dbReference type="HOGENOM" id="CLU_035378_0_0_1"/>
<name>H3GBK5_PHYRM</name>
<reference evidence="1" key="2">
    <citation type="submission" date="2015-06" db="UniProtKB">
        <authorList>
            <consortium name="EnsemblProtists"/>
        </authorList>
    </citation>
    <scope>IDENTIFICATION</scope>
    <source>
        <strain evidence="1">Pr102</strain>
    </source>
</reference>
<dbReference type="eggNOG" id="ENOG502S03A">
    <property type="taxonomic scope" value="Eukaryota"/>
</dbReference>
<dbReference type="OMA" id="MIHSEDH"/>
<reference evidence="2" key="1">
    <citation type="journal article" date="2006" name="Science">
        <title>Phytophthora genome sequences uncover evolutionary origins and mechanisms of pathogenesis.</title>
        <authorList>
            <person name="Tyler B.M."/>
            <person name="Tripathy S."/>
            <person name="Zhang X."/>
            <person name="Dehal P."/>
            <person name="Jiang R.H."/>
            <person name="Aerts A."/>
            <person name="Arredondo F.D."/>
            <person name="Baxter L."/>
            <person name="Bensasson D."/>
            <person name="Beynon J.L."/>
            <person name="Chapman J."/>
            <person name="Damasceno C.M."/>
            <person name="Dorrance A.E."/>
            <person name="Dou D."/>
            <person name="Dickerman A.W."/>
            <person name="Dubchak I.L."/>
            <person name="Garbelotto M."/>
            <person name="Gijzen M."/>
            <person name="Gordon S.G."/>
            <person name="Govers F."/>
            <person name="Grunwald N.J."/>
            <person name="Huang W."/>
            <person name="Ivors K.L."/>
            <person name="Jones R.W."/>
            <person name="Kamoun S."/>
            <person name="Krampis K."/>
            <person name="Lamour K.H."/>
            <person name="Lee M.K."/>
            <person name="McDonald W.H."/>
            <person name="Medina M."/>
            <person name="Meijer H.J."/>
            <person name="Nordberg E.K."/>
            <person name="Maclean D.J."/>
            <person name="Ospina-Giraldo M.D."/>
            <person name="Morris P.F."/>
            <person name="Phuntumart V."/>
            <person name="Putnam N.H."/>
            <person name="Rash S."/>
            <person name="Rose J.K."/>
            <person name="Sakihama Y."/>
            <person name="Salamov A.A."/>
            <person name="Savidor A."/>
            <person name="Scheuring C.F."/>
            <person name="Smith B.M."/>
            <person name="Sobral B.W."/>
            <person name="Terry A."/>
            <person name="Torto-Alalibo T.A."/>
            <person name="Win J."/>
            <person name="Xu Z."/>
            <person name="Zhang H."/>
            <person name="Grigoriev I.V."/>
            <person name="Rokhsar D.S."/>
            <person name="Boore J.L."/>
        </authorList>
    </citation>
    <scope>NUCLEOTIDE SEQUENCE [LARGE SCALE GENOMIC DNA]</scope>
    <source>
        <strain evidence="2">Pr102</strain>
    </source>
</reference>
<proteinExistence type="predicted"/>
<organism evidence="1 2">
    <name type="scientific">Phytophthora ramorum</name>
    <name type="common">Sudden oak death agent</name>
    <dbReference type="NCBI Taxonomy" id="164328"/>
    <lineage>
        <taxon>Eukaryota</taxon>
        <taxon>Sar</taxon>
        <taxon>Stramenopiles</taxon>
        <taxon>Oomycota</taxon>
        <taxon>Peronosporomycetes</taxon>
        <taxon>Peronosporales</taxon>
        <taxon>Peronosporaceae</taxon>
        <taxon>Phytophthora</taxon>
    </lineage>
</organism>
<dbReference type="STRING" id="164328.H3GBK5"/>
<dbReference type="VEuPathDB" id="FungiDB:KRP22_9628"/>
<accession>H3GBK5</accession>
<dbReference type="EMBL" id="DS565998">
    <property type="status" value="NOT_ANNOTATED_CDS"/>
    <property type="molecule type" value="Genomic_DNA"/>
</dbReference>
<evidence type="ECO:0000313" key="2">
    <source>
        <dbReference type="Proteomes" id="UP000005238"/>
    </source>
</evidence>
<dbReference type="AlphaFoldDB" id="H3GBK5"/>
<evidence type="ECO:0000313" key="1">
    <source>
        <dbReference type="EnsemblProtists" id="Phyra72683"/>
    </source>
</evidence>
<keyword evidence="2" id="KW-1185">Reference proteome</keyword>
<protein>
    <submittedName>
        <fullName evidence="1">Uncharacterized protein</fullName>
    </submittedName>
</protein>
<dbReference type="InParanoid" id="H3GBK5"/>
<dbReference type="EnsemblProtists" id="Phyra72683">
    <property type="protein sequence ID" value="Phyra72683"/>
    <property type="gene ID" value="Phyra72683"/>
</dbReference>
<sequence length="288" mass="32243">MGKEELLDALAGLQTVESVEGLTTQFAVVHEALSDIHRKRWRFLEDSCSVALRQVFRLASSSDDEVFDNSDSGKVTISTTEGINLCLKFIEPLIQSTVIIVDTVEDQQEATNQRAVLVAALLHLFAKIPVSLGDTELWSRLVTDILTCGVEVHVIFATLRFQEELVECRRALLPSHESDSESEMDSDADDGMLGETTEFVSEDMQWIGEKVSAVWGLKKYRYFLQTSGQEYAFAAWSYRGIGNFVHALLTDEQHGANVLSPVVSPFSWLFHIAAYAHYMIYSEDHVVS</sequence>